<keyword evidence="6" id="KW-0325">Glycoprotein</keyword>
<protein>
    <recommendedName>
        <fullName evidence="7">Choline transporter-like protein</fullName>
    </recommendedName>
</protein>
<dbReference type="GO" id="GO:0005886">
    <property type="term" value="C:plasma membrane"/>
    <property type="evidence" value="ECO:0007669"/>
    <property type="project" value="UniProtKB-SubCell"/>
</dbReference>
<comment type="function">
    <text evidence="7">Choline transporter.</text>
</comment>
<dbReference type="OMA" id="KEEFYYG"/>
<sequence>MLGSRQPQGPEGAIVGGMDVEASAPVRKSRIVEDRRCHNLPVLFLFVAFWVGMIINSSYGWSKGDPRRLVYGLDYKGNMCGDKKGDPDLSDFDVRYWQNPNQVYDSALDGSPINLVNARSICLKDCPKPSNNSLTWVCDYPEGPINLTMQDWKNRNYDYFSILSASQQNTSLYLQGPCYPVLFESENLFWSCQLSVSASAVALTNWQNLGGVHVNQGDLLVQAVHKAITAPSAVLKRYAADLGKAWPVLVVCGGIAPLILSAVWLLIVRIFVGVVTWITVVLLNIFAFAVTVFLYIKAGWIGHDAVSAVVGDQAANDLSASTSEQQHLKVAAVVMTVIFVILVVSTIILIKRIIVAVAVIKVSAKAIGAIPSLLILPLAPFILLTIFFVYWVVAALYLFSAGSVARNDCSGGCCAYDLSSQSVDCGGCCGYDYKFTRHIALALLYHIFGCFWTTQFIIACSLTTIAGAVASYYWAQGNRSAMPLFPVLSSAKRVLKYSLGSMALGSLVVAIIETIRFILEAIRNRLRALEAAPGGCIITLFWCCGQCCLGCIEWTIKFINRNAYIVIAITGKGFCGAAVHATNLIVTNILRIGTVNIIGNVIVFLGKVGVSFASALFAFFMLETSKYKTGHDKVSSPLLPVLFCWAVGYVVASLFFAVVEMAIDTIILSFCEDIEEHNGTPIYAPPLLMQTLNRHNTGS</sequence>
<feature type="transmembrane region" description="Helical" evidence="7">
    <location>
        <begin position="640"/>
        <end position="659"/>
    </location>
</feature>
<feature type="transmembrane region" description="Helical" evidence="7">
    <location>
        <begin position="245"/>
        <end position="268"/>
    </location>
</feature>
<dbReference type="InterPro" id="IPR007603">
    <property type="entry name" value="Choline_transptr-like"/>
</dbReference>
<keyword evidence="3 7" id="KW-0812">Transmembrane</keyword>
<comment type="caution">
    <text evidence="8">The sequence shown here is derived from an EMBL/GenBank/DDBJ whole genome shotgun (WGS) entry which is preliminary data.</text>
</comment>
<dbReference type="Pfam" id="PF04515">
    <property type="entry name" value="Choline_transpo"/>
    <property type="match status" value="1"/>
</dbReference>
<evidence type="ECO:0000256" key="4">
    <source>
        <dbReference type="ARBA" id="ARBA00022989"/>
    </source>
</evidence>
<evidence type="ECO:0000313" key="9">
    <source>
        <dbReference type="Proteomes" id="UP000825935"/>
    </source>
</evidence>
<evidence type="ECO:0000256" key="2">
    <source>
        <dbReference type="ARBA" id="ARBA00007168"/>
    </source>
</evidence>
<accession>A0A8T2RM40</accession>
<feature type="transmembrane region" description="Helical" evidence="7">
    <location>
        <begin position="374"/>
        <end position="399"/>
    </location>
</feature>
<feature type="transmembrane region" description="Helical" evidence="7">
    <location>
        <begin position="330"/>
        <end position="354"/>
    </location>
</feature>
<feature type="transmembrane region" description="Helical" evidence="7">
    <location>
        <begin position="443"/>
        <end position="474"/>
    </location>
</feature>
<dbReference type="PANTHER" id="PTHR12385">
    <property type="entry name" value="CHOLINE TRANSPORTER-LIKE (SLC FAMILY 44)"/>
    <property type="match status" value="1"/>
</dbReference>
<evidence type="ECO:0000256" key="5">
    <source>
        <dbReference type="ARBA" id="ARBA00023136"/>
    </source>
</evidence>
<dbReference type="EMBL" id="CM035431">
    <property type="protein sequence ID" value="KAH7297110.1"/>
    <property type="molecule type" value="Genomic_DNA"/>
</dbReference>
<organism evidence="8 9">
    <name type="scientific">Ceratopteris richardii</name>
    <name type="common">Triangle waterfern</name>
    <dbReference type="NCBI Taxonomy" id="49495"/>
    <lineage>
        <taxon>Eukaryota</taxon>
        <taxon>Viridiplantae</taxon>
        <taxon>Streptophyta</taxon>
        <taxon>Embryophyta</taxon>
        <taxon>Tracheophyta</taxon>
        <taxon>Polypodiopsida</taxon>
        <taxon>Polypodiidae</taxon>
        <taxon>Polypodiales</taxon>
        <taxon>Pteridineae</taxon>
        <taxon>Pteridaceae</taxon>
        <taxon>Parkerioideae</taxon>
        <taxon>Ceratopteris</taxon>
    </lineage>
</organism>
<dbReference type="GO" id="GO:0022857">
    <property type="term" value="F:transmembrane transporter activity"/>
    <property type="evidence" value="ECO:0007669"/>
    <property type="project" value="UniProtKB-UniRule"/>
</dbReference>
<keyword evidence="5 7" id="KW-0472">Membrane</keyword>
<comment type="similarity">
    <text evidence="2 7">Belongs to the CTL (choline transporter-like) family.</text>
</comment>
<dbReference type="PANTHER" id="PTHR12385:SF14">
    <property type="entry name" value="CHOLINE TRANSPORTER-LIKE 2"/>
    <property type="match status" value="1"/>
</dbReference>
<proteinExistence type="inferred from homology"/>
<evidence type="ECO:0000256" key="3">
    <source>
        <dbReference type="ARBA" id="ARBA00022692"/>
    </source>
</evidence>
<keyword evidence="9" id="KW-1185">Reference proteome</keyword>
<feature type="transmembrane region" description="Helical" evidence="7">
    <location>
        <begin position="494"/>
        <end position="519"/>
    </location>
</feature>
<comment type="subcellular location">
    <subcellularLocation>
        <location evidence="7">Cell membrane</location>
        <topology evidence="7">Multi-pass membrane protein</topology>
    </subcellularLocation>
    <subcellularLocation>
        <location evidence="1">Membrane</location>
        <topology evidence="1">Multi-pass membrane protein</topology>
    </subcellularLocation>
</comment>
<reference evidence="8" key="1">
    <citation type="submission" date="2021-08" db="EMBL/GenBank/DDBJ databases">
        <title>WGS assembly of Ceratopteris richardii.</title>
        <authorList>
            <person name="Marchant D.B."/>
            <person name="Chen G."/>
            <person name="Jenkins J."/>
            <person name="Shu S."/>
            <person name="Leebens-Mack J."/>
            <person name="Grimwood J."/>
            <person name="Schmutz J."/>
            <person name="Soltis P."/>
            <person name="Soltis D."/>
            <person name="Chen Z.-H."/>
        </authorList>
    </citation>
    <scope>NUCLEOTIDE SEQUENCE</scope>
    <source>
        <strain evidence="8">Whitten #5841</strain>
        <tissue evidence="8">Leaf</tissue>
    </source>
</reference>
<dbReference type="AlphaFoldDB" id="A0A8T2RM40"/>
<feature type="transmembrane region" description="Helical" evidence="7">
    <location>
        <begin position="274"/>
        <end position="296"/>
    </location>
</feature>
<gene>
    <name evidence="8" type="ORF">KP509_26G054000</name>
</gene>
<evidence type="ECO:0000256" key="7">
    <source>
        <dbReference type="RuleBase" id="RU368066"/>
    </source>
</evidence>
<keyword evidence="4 7" id="KW-1133">Transmembrane helix</keyword>
<name>A0A8T2RM40_CERRI</name>
<feature type="transmembrane region" description="Helical" evidence="7">
    <location>
        <begin position="597"/>
        <end position="620"/>
    </location>
</feature>
<feature type="transmembrane region" description="Helical" evidence="7">
    <location>
        <begin position="531"/>
        <end position="556"/>
    </location>
</feature>
<evidence type="ECO:0000256" key="1">
    <source>
        <dbReference type="ARBA" id="ARBA00004141"/>
    </source>
</evidence>
<evidence type="ECO:0000256" key="6">
    <source>
        <dbReference type="ARBA" id="ARBA00023180"/>
    </source>
</evidence>
<dbReference type="Proteomes" id="UP000825935">
    <property type="component" value="Chromosome 26"/>
</dbReference>
<evidence type="ECO:0000313" key="8">
    <source>
        <dbReference type="EMBL" id="KAH7297110.1"/>
    </source>
</evidence>
<dbReference type="OrthoDB" id="420519at2759"/>
<feature type="transmembrane region" description="Helical" evidence="7">
    <location>
        <begin position="42"/>
        <end position="61"/>
    </location>
</feature>
<feature type="transmembrane region" description="Helical" evidence="7">
    <location>
        <begin position="562"/>
        <end position="585"/>
    </location>
</feature>